<dbReference type="Pfam" id="PF02082">
    <property type="entry name" value="Rrf2"/>
    <property type="match status" value="1"/>
</dbReference>
<organism evidence="1 2">
    <name type="scientific">Lacipirellula limnantheis</name>
    <dbReference type="NCBI Taxonomy" id="2528024"/>
    <lineage>
        <taxon>Bacteria</taxon>
        <taxon>Pseudomonadati</taxon>
        <taxon>Planctomycetota</taxon>
        <taxon>Planctomycetia</taxon>
        <taxon>Pirellulales</taxon>
        <taxon>Lacipirellulaceae</taxon>
        <taxon>Lacipirellula</taxon>
    </lineage>
</organism>
<dbReference type="PANTHER" id="PTHR33221">
    <property type="entry name" value="WINGED HELIX-TURN-HELIX TRANSCRIPTIONAL REGULATOR, RRF2 FAMILY"/>
    <property type="match status" value="1"/>
</dbReference>
<accession>A0A517TYG1</accession>
<dbReference type="RefSeq" id="WP_145432998.1">
    <property type="nucleotide sequence ID" value="NZ_CP036339.1"/>
</dbReference>
<dbReference type="GO" id="GO:0003700">
    <property type="term" value="F:DNA-binding transcription factor activity"/>
    <property type="evidence" value="ECO:0007669"/>
    <property type="project" value="TreeGrafter"/>
</dbReference>
<protein>
    <submittedName>
        <fullName evidence="1">HTH-type transcriptional regulator CymR</fullName>
    </submittedName>
</protein>
<dbReference type="PROSITE" id="PS51197">
    <property type="entry name" value="HTH_RRF2_2"/>
    <property type="match status" value="1"/>
</dbReference>
<dbReference type="SUPFAM" id="SSF46785">
    <property type="entry name" value="Winged helix' DNA-binding domain"/>
    <property type="match status" value="1"/>
</dbReference>
<dbReference type="KEGG" id="llh:I41_25900"/>
<dbReference type="AlphaFoldDB" id="A0A517TYG1"/>
<dbReference type="PANTHER" id="PTHR33221:SF15">
    <property type="entry name" value="HTH-TYPE TRANSCRIPTIONAL REGULATOR YWGB-RELATED"/>
    <property type="match status" value="1"/>
</dbReference>
<dbReference type="EMBL" id="CP036339">
    <property type="protein sequence ID" value="QDT73401.1"/>
    <property type="molecule type" value="Genomic_DNA"/>
</dbReference>
<reference evidence="1 2" key="1">
    <citation type="submission" date="2019-02" db="EMBL/GenBank/DDBJ databases">
        <title>Deep-cultivation of Planctomycetes and their phenomic and genomic characterization uncovers novel biology.</title>
        <authorList>
            <person name="Wiegand S."/>
            <person name="Jogler M."/>
            <person name="Boedeker C."/>
            <person name="Pinto D."/>
            <person name="Vollmers J."/>
            <person name="Rivas-Marin E."/>
            <person name="Kohn T."/>
            <person name="Peeters S.H."/>
            <person name="Heuer A."/>
            <person name="Rast P."/>
            <person name="Oberbeckmann S."/>
            <person name="Bunk B."/>
            <person name="Jeske O."/>
            <person name="Meyerdierks A."/>
            <person name="Storesund J.E."/>
            <person name="Kallscheuer N."/>
            <person name="Luecker S."/>
            <person name="Lage O.M."/>
            <person name="Pohl T."/>
            <person name="Merkel B.J."/>
            <person name="Hornburger P."/>
            <person name="Mueller R.-W."/>
            <person name="Bruemmer F."/>
            <person name="Labrenz M."/>
            <person name="Spormann A.M."/>
            <person name="Op den Camp H."/>
            <person name="Overmann J."/>
            <person name="Amann R."/>
            <person name="Jetten M.S.M."/>
            <person name="Mascher T."/>
            <person name="Medema M.H."/>
            <person name="Devos D.P."/>
            <person name="Kaster A.-K."/>
            <person name="Ovreas L."/>
            <person name="Rohde M."/>
            <person name="Galperin M.Y."/>
            <person name="Jogler C."/>
        </authorList>
    </citation>
    <scope>NUCLEOTIDE SEQUENCE [LARGE SCALE GENOMIC DNA]</scope>
    <source>
        <strain evidence="1 2">I41</strain>
    </source>
</reference>
<dbReference type="Gene3D" id="1.10.10.10">
    <property type="entry name" value="Winged helix-like DNA-binding domain superfamily/Winged helix DNA-binding domain"/>
    <property type="match status" value="1"/>
</dbReference>
<dbReference type="OrthoDB" id="270199at2"/>
<evidence type="ECO:0000313" key="2">
    <source>
        <dbReference type="Proteomes" id="UP000317909"/>
    </source>
</evidence>
<proteinExistence type="predicted"/>
<dbReference type="GO" id="GO:0005829">
    <property type="term" value="C:cytosol"/>
    <property type="evidence" value="ECO:0007669"/>
    <property type="project" value="TreeGrafter"/>
</dbReference>
<gene>
    <name evidence="1" type="primary">cymR_2</name>
    <name evidence="1" type="ORF">I41_25900</name>
</gene>
<keyword evidence="2" id="KW-1185">Reference proteome</keyword>
<name>A0A517TYG1_9BACT</name>
<dbReference type="InterPro" id="IPR036390">
    <property type="entry name" value="WH_DNA-bd_sf"/>
</dbReference>
<sequence>MKLTTTHRYAVTACLHLADVPPGELISCGALCEAGDMPERYVVRLLQQLTVAGAVRSVKGRHGGFALAKPAAQITLLDIMTALDGPLWIRDVGDLSMMAPASRRAIAAAFAAIEAETKQQLGGITLAQLRKGPRRRSAG</sequence>
<dbReference type="InterPro" id="IPR036388">
    <property type="entry name" value="WH-like_DNA-bd_sf"/>
</dbReference>
<dbReference type="InterPro" id="IPR000944">
    <property type="entry name" value="Tscrpt_reg_Rrf2"/>
</dbReference>
<dbReference type="Proteomes" id="UP000317909">
    <property type="component" value="Chromosome"/>
</dbReference>
<dbReference type="NCBIfam" id="TIGR00738">
    <property type="entry name" value="rrf2_super"/>
    <property type="match status" value="1"/>
</dbReference>
<evidence type="ECO:0000313" key="1">
    <source>
        <dbReference type="EMBL" id="QDT73401.1"/>
    </source>
</evidence>